<dbReference type="EMBL" id="JALJOS010000019">
    <property type="protein sequence ID" value="KAK9827208.1"/>
    <property type="molecule type" value="Genomic_DNA"/>
</dbReference>
<sequence>MDSFAGIDVNAPDVRGFTAIHKSCLIGDFDTTERLIVDGKADPFQTDSHGRNAAYFATLNIKAFHHMACESLAKGGMDLAAYSDPALDAMTGARALELCKTIFKATTATS</sequence>
<protein>
    <submittedName>
        <fullName evidence="1">Uncharacterized protein</fullName>
    </submittedName>
</protein>
<dbReference type="AlphaFoldDB" id="A0AAW1R079"/>
<name>A0AAW1R079_9CHLO</name>
<dbReference type="SUPFAM" id="SSF48403">
    <property type="entry name" value="Ankyrin repeat"/>
    <property type="match status" value="1"/>
</dbReference>
<dbReference type="InterPro" id="IPR036770">
    <property type="entry name" value="Ankyrin_rpt-contain_sf"/>
</dbReference>
<dbReference type="Gene3D" id="1.25.40.20">
    <property type="entry name" value="Ankyrin repeat-containing domain"/>
    <property type="match status" value="1"/>
</dbReference>
<gene>
    <name evidence="1" type="ORF">WJX74_010440</name>
</gene>
<keyword evidence="2" id="KW-1185">Reference proteome</keyword>
<organism evidence="1 2">
    <name type="scientific">Apatococcus lobatus</name>
    <dbReference type="NCBI Taxonomy" id="904363"/>
    <lineage>
        <taxon>Eukaryota</taxon>
        <taxon>Viridiplantae</taxon>
        <taxon>Chlorophyta</taxon>
        <taxon>core chlorophytes</taxon>
        <taxon>Trebouxiophyceae</taxon>
        <taxon>Chlorellales</taxon>
        <taxon>Chlorellaceae</taxon>
        <taxon>Apatococcus</taxon>
    </lineage>
</organism>
<comment type="caution">
    <text evidence="1">The sequence shown here is derived from an EMBL/GenBank/DDBJ whole genome shotgun (WGS) entry which is preliminary data.</text>
</comment>
<evidence type="ECO:0000313" key="2">
    <source>
        <dbReference type="Proteomes" id="UP001438707"/>
    </source>
</evidence>
<accession>A0AAW1R079</accession>
<evidence type="ECO:0000313" key="1">
    <source>
        <dbReference type="EMBL" id="KAK9827208.1"/>
    </source>
</evidence>
<dbReference type="Proteomes" id="UP001438707">
    <property type="component" value="Unassembled WGS sequence"/>
</dbReference>
<proteinExistence type="predicted"/>
<reference evidence="1 2" key="1">
    <citation type="journal article" date="2024" name="Nat. Commun.">
        <title>Phylogenomics reveals the evolutionary origins of lichenization in chlorophyte algae.</title>
        <authorList>
            <person name="Puginier C."/>
            <person name="Libourel C."/>
            <person name="Otte J."/>
            <person name="Skaloud P."/>
            <person name="Haon M."/>
            <person name="Grisel S."/>
            <person name="Petersen M."/>
            <person name="Berrin J.G."/>
            <person name="Delaux P.M."/>
            <person name="Dal Grande F."/>
            <person name="Keller J."/>
        </authorList>
    </citation>
    <scope>NUCLEOTIDE SEQUENCE [LARGE SCALE GENOMIC DNA]</scope>
    <source>
        <strain evidence="1 2">SAG 2145</strain>
    </source>
</reference>